<keyword evidence="3" id="KW-1185">Reference proteome</keyword>
<keyword evidence="1" id="KW-0812">Transmembrane</keyword>
<comment type="caution">
    <text evidence="2">The sequence shown here is derived from an EMBL/GenBank/DDBJ whole genome shotgun (WGS) entry which is preliminary data.</text>
</comment>
<gene>
    <name evidence="2" type="ORF">Prum_099960</name>
</gene>
<evidence type="ECO:0008006" key="4">
    <source>
        <dbReference type="Google" id="ProtNLM"/>
    </source>
</evidence>
<dbReference type="Pfam" id="PF08592">
    <property type="entry name" value="Anthrone_oxy"/>
    <property type="match status" value="1"/>
</dbReference>
<proteinExistence type="predicted"/>
<reference evidence="2 3" key="2">
    <citation type="submission" date="2020-03" db="EMBL/GenBank/DDBJ databases">
        <authorList>
            <person name="Ichikawa N."/>
            <person name="Kimura A."/>
            <person name="Kitahashi Y."/>
            <person name="Uohara A."/>
        </authorList>
    </citation>
    <scope>NUCLEOTIDE SEQUENCE [LARGE SCALE GENOMIC DNA]</scope>
    <source>
        <strain evidence="2 3">NBRC 108638</strain>
    </source>
</reference>
<keyword evidence="1" id="KW-0472">Membrane</keyword>
<name>A0A6V8LJG0_9ACTN</name>
<accession>A0A6V8LJG0</accession>
<evidence type="ECO:0000313" key="2">
    <source>
        <dbReference type="EMBL" id="GFJ96354.1"/>
    </source>
</evidence>
<evidence type="ECO:0000256" key="1">
    <source>
        <dbReference type="SAM" id="Phobius"/>
    </source>
</evidence>
<reference evidence="2 3" key="1">
    <citation type="submission" date="2020-03" db="EMBL/GenBank/DDBJ databases">
        <title>Whole genome shotgun sequence of Phytohabitans rumicis NBRC 108638.</title>
        <authorList>
            <person name="Komaki H."/>
            <person name="Tamura T."/>
        </authorList>
    </citation>
    <scope>NUCLEOTIDE SEQUENCE [LARGE SCALE GENOMIC DNA]</scope>
    <source>
        <strain evidence="2 3">NBRC 108638</strain>
    </source>
</reference>
<dbReference type="Proteomes" id="UP000482960">
    <property type="component" value="Unassembled WGS sequence"/>
</dbReference>
<keyword evidence="1" id="KW-1133">Transmembrane helix</keyword>
<feature type="transmembrane region" description="Helical" evidence="1">
    <location>
        <begin position="50"/>
        <end position="70"/>
    </location>
</feature>
<evidence type="ECO:0000313" key="3">
    <source>
        <dbReference type="Proteomes" id="UP000482960"/>
    </source>
</evidence>
<dbReference type="InterPro" id="IPR013901">
    <property type="entry name" value="Anthrone_oxy"/>
</dbReference>
<protein>
    <recommendedName>
        <fullName evidence="4">DUF1772 domain-containing protein</fullName>
    </recommendedName>
</protein>
<dbReference type="AlphaFoldDB" id="A0A6V8LJG0"/>
<organism evidence="2 3">
    <name type="scientific">Phytohabitans rumicis</name>
    <dbReference type="NCBI Taxonomy" id="1076125"/>
    <lineage>
        <taxon>Bacteria</taxon>
        <taxon>Bacillati</taxon>
        <taxon>Actinomycetota</taxon>
        <taxon>Actinomycetes</taxon>
        <taxon>Micromonosporales</taxon>
        <taxon>Micromonosporaceae</taxon>
    </lineage>
</organism>
<sequence>MAFVLYLVTVGITVAINVPLNDALKAAGDPDTIGDLARVRKDFNEARWVAWNWVRVVLSTGAFGCLVAAVRQS</sequence>
<dbReference type="EMBL" id="BLPG01000002">
    <property type="protein sequence ID" value="GFJ96354.1"/>
    <property type="molecule type" value="Genomic_DNA"/>
</dbReference>